<reference evidence="7 8" key="1">
    <citation type="submission" date="2020-04" db="EMBL/GenBank/DDBJ databases">
        <title>MicrobeNet Type strains.</title>
        <authorList>
            <person name="Nicholson A.C."/>
        </authorList>
    </citation>
    <scope>NUCLEOTIDE SEQUENCE [LARGE SCALE GENOMIC DNA]</scope>
    <source>
        <strain evidence="7 8">DSM 44956</strain>
    </source>
</reference>
<organism evidence="7 8">
    <name type="scientific">Nocardia gamkensis</name>
    <dbReference type="NCBI Taxonomy" id="352869"/>
    <lineage>
        <taxon>Bacteria</taxon>
        <taxon>Bacillati</taxon>
        <taxon>Actinomycetota</taxon>
        <taxon>Actinomycetes</taxon>
        <taxon>Mycobacteriales</taxon>
        <taxon>Nocardiaceae</taxon>
        <taxon>Nocardia</taxon>
    </lineage>
</organism>
<evidence type="ECO:0000313" key="8">
    <source>
        <dbReference type="Proteomes" id="UP000540698"/>
    </source>
</evidence>
<feature type="domain" description="4-O-methyl-glucuronoyl methylesterase-like" evidence="6">
    <location>
        <begin position="252"/>
        <end position="400"/>
    </location>
</feature>
<sequence>MRKVSGFWRQARWLCVVLCAGAAACASPAPGPKTVDYNNMPGYNYDEAKIPPYELLDPQRMADGKPVTTPQQWWTQRRPEIVKLFEDNIYGRTPAAAEQAPVRVESVEGRTPALDGLAYREQVDLIFGPAPKPGSHTAWRMRVLLYLPARATGPVPVIFGLNGGGNQSVVDDPGIKPTDIWVSEDEQAPHPETPGADTRGSQSTQWQVKTVLSRGYGLATAYYQDLEPDAKDQRANSVRALFDAPGTVSAPNEWGAVAAWAWGYRKAVAYLRSNPAVDAAHVAVTGHSRLGKAADWAAATTPEIGALLSTESGKGGQSIQRRELGETVKHLAEKFPHWMCPAYATWINRDQQIPADGNMLLSLVAPRPLYAASANDDRWADPKGEFLALRSAATTYTLLGTSALPPDTAMPAVDRPIGTDTNTAYHIRSGKHDVTAFDWQRYLDFLDTRWGAPVHR</sequence>
<dbReference type="RefSeq" id="WP_157114403.1">
    <property type="nucleotide sequence ID" value="NZ_JAAXOS010000030.1"/>
</dbReference>
<dbReference type="Proteomes" id="UP000540698">
    <property type="component" value="Unassembled WGS sequence"/>
</dbReference>
<proteinExistence type="predicted"/>
<dbReference type="Pfam" id="PF22244">
    <property type="entry name" value="GCE_fung"/>
    <property type="match status" value="1"/>
</dbReference>
<dbReference type="InterPro" id="IPR029058">
    <property type="entry name" value="AB_hydrolase_fold"/>
</dbReference>
<name>A0A7X6LB92_9NOCA</name>
<evidence type="ECO:0000256" key="3">
    <source>
        <dbReference type="ARBA" id="ARBA00022801"/>
    </source>
</evidence>
<feature type="region of interest" description="Disordered" evidence="4">
    <location>
        <begin position="185"/>
        <end position="204"/>
    </location>
</feature>
<evidence type="ECO:0000313" key="7">
    <source>
        <dbReference type="EMBL" id="NKY31311.1"/>
    </source>
</evidence>
<comment type="caution">
    <text evidence="7">The sequence shown here is derived from an EMBL/GenBank/DDBJ whole genome shotgun (WGS) entry which is preliminary data.</text>
</comment>
<gene>
    <name evidence="7" type="ORF">HGB38_34705</name>
</gene>
<feature type="chain" id="PRO_5038844957" evidence="5">
    <location>
        <begin position="29"/>
        <end position="456"/>
    </location>
</feature>
<evidence type="ECO:0000259" key="6">
    <source>
        <dbReference type="Pfam" id="PF22244"/>
    </source>
</evidence>
<dbReference type="Gene3D" id="3.40.50.1820">
    <property type="entry name" value="alpha/beta hydrolase"/>
    <property type="match status" value="1"/>
</dbReference>
<feature type="signal peptide" evidence="5">
    <location>
        <begin position="1"/>
        <end position="28"/>
    </location>
</feature>
<evidence type="ECO:0000256" key="2">
    <source>
        <dbReference type="ARBA" id="ARBA00022729"/>
    </source>
</evidence>
<protein>
    <submittedName>
        <fullName evidence="7">Acetylxylan esterase</fullName>
    </submittedName>
</protein>
<keyword evidence="1" id="KW-0719">Serine esterase</keyword>
<dbReference type="AlphaFoldDB" id="A0A7X6LB92"/>
<evidence type="ECO:0000256" key="5">
    <source>
        <dbReference type="SAM" id="SignalP"/>
    </source>
</evidence>
<keyword evidence="8" id="KW-1185">Reference proteome</keyword>
<keyword evidence="3" id="KW-0378">Hydrolase</keyword>
<dbReference type="PROSITE" id="PS51257">
    <property type="entry name" value="PROKAR_LIPOPROTEIN"/>
    <property type="match status" value="1"/>
</dbReference>
<dbReference type="SUPFAM" id="SSF53474">
    <property type="entry name" value="alpha/beta-Hydrolases"/>
    <property type="match status" value="1"/>
</dbReference>
<evidence type="ECO:0000256" key="1">
    <source>
        <dbReference type="ARBA" id="ARBA00022487"/>
    </source>
</evidence>
<accession>A0A7X6LB92</accession>
<dbReference type="EMBL" id="JAAXOS010000030">
    <property type="protein sequence ID" value="NKY31311.1"/>
    <property type="molecule type" value="Genomic_DNA"/>
</dbReference>
<keyword evidence="2 5" id="KW-0732">Signal</keyword>
<dbReference type="InterPro" id="IPR054579">
    <property type="entry name" value="GCE-like_dom"/>
</dbReference>
<evidence type="ECO:0000256" key="4">
    <source>
        <dbReference type="SAM" id="MobiDB-lite"/>
    </source>
</evidence>
<dbReference type="GO" id="GO:0052689">
    <property type="term" value="F:carboxylic ester hydrolase activity"/>
    <property type="evidence" value="ECO:0007669"/>
    <property type="project" value="UniProtKB-KW"/>
</dbReference>